<dbReference type="InParanoid" id="A0LTR8"/>
<evidence type="ECO:0000313" key="8">
    <source>
        <dbReference type="Proteomes" id="UP000008221"/>
    </source>
</evidence>
<dbReference type="RefSeq" id="WP_011719891.1">
    <property type="nucleotide sequence ID" value="NC_008578.1"/>
</dbReference>
<feature type="domain" description="ABC transporter" evidence="6">
    <location>
        <begin position="22"/>
        <end position="257"/>
    </location>
</feature>
<dbReference type="OrthoDB" id="9804819at2"/>
<evidence type="ECO:0000256" key="5">
    <source>
        <dbReference type="ARBA" id="ARBA00023251"/>
    </source>
</evidence>
<dbReference type="PROSITE" id="PS50893">
    <property type="entry name" value="ABC_TRANSPORTER_2"/>
    <property type="match status" value="1"/>
</dbReference>
<dbReference type="PANTHER" id="PTHR42711">
    <property type="entry name" value="ABC TRANSPORTER ATP-BINDING PROTEIN"/>
    <property type="match status" value="1"/>
</dbReference>
<dbReference type="eggNOG" id="COG1131">
    <property type="taxonomic scope" value="Bacteria"/>
</dbReference>
<protein>
    <submittedName>
        <fullName evidence="7">ABC transporter related protein</fullName>
    </submittedName>
</protein>
<dbReference type="Gene3D" id="3.40.50.300">
    <property type="entry name" value="P-loop containing nucleotide triphosphate hydrolases"/>
    <property type="match status" value="1"/>
</dbReference>
<dbReference type="SMART" id="SM00382">
    <property type="entry name" value="AAA"/>
    <property type="match status" value="1"/>
</dbReference>
<dbReference type="PANTHER" id="PTHR42711:SF19">
    <property type="entry name" value="DOXORUBICIN RESISTANCE ATP-BINDING PROTEIN DRRA"/>
    <property type="match status" value="1"/>
</dbReference>
<evidence type="ECO:0000259" key="6">
    <source>
        <dbReference type="PROSITE" id="PS50893"/>
    </source>
</evidence>
<dbReference type="InterPro" id="IPR017871">
    <property type="entry name" value="ABC_transporter-like_CS"/>
</dbReference>
<dbReference type="PROSITE" id="PS00211">
    <property type="entry name" value="ABC_TRANSPORTER_1"/>
    <property type="match status" value="1"/>
</dbReference>
<comment type="subcellular location">
    <subcellularLocation>
        <location evidence="1">Cell membrane</location>
        <topology evidence="1">Peripheral membrane protein</topology>
    </subcellularLocation>
</comment>
<keyword evidence="5" id="KW-0046">Antibiotic resistance</keyword>
<dbReference type="Pfam" id="PF00005">
    <property type="entry name" value="ABC_tran"/>
    <property type="match status" value="1"/>
</dbReference>
<evidence type="ECO:0000256" key="3">
    <source>
        <dbReference type="ARBA" id="ARBA00022741"/>
    </source>
</evidence>
<dbReference type="GO" id="GO:0005886">
    <property type="term" value="C:plasma membrane"/>
    <property type="evidence" value="ECO:0007669"/>
    <property type="project" value="UniProtKB-SubCell"/>
</dbReference>
<dbReference type="SUPFAM" id="SSF52540">
    <property type="entry name" value="P-loop containing nucleoside triphosphate hydrolases"/>
    <property type="match status" value="1"/>
</dbReference>
<dbReference type="HOGENOM" id="CLU_000604_1_2_11"/>
<dbReference type="InterPro" id="IPR050763">
    <property type="entry name" value="ABC_transporter_ATP-binding"/>
</dbReference>
<dbReference type="EMBL" id="CP000481">
    <property type="protein sequence ID" value="ABK52828.1"/>
    <property type="molecule type" value="Genomic_DNA"/>
</dbReference>
<keyword evidence="8" id="KW-1185">Reference proteome</keyword>
<sequence>MTRTALTAGIPATAGTSVTQALEARGLVKTYRTRHGPIIANDGIDLSIRPGQIFGLLGPNGAGKTTLVRQLVGLLRPDAGHIALLGIDATAHPEAVPRIVAYLPQQDTALADLTVAQAVRTTAVLRGIPRSAAGGEAAALLAELGLEPLADRRIGKLSGGQRRLAAVAATLAGRRPILVLDEPTTGLDPTARRAVWAAVERRRTEAGCTVVLVTHNVLEAETVLDSVAILDQGRVIANGTPGALKATLGDAVRLELAWRADPPEDDPLIRRLRAAAAIRGRRWTVRCSSEEARAALAQLTSGDFLDVLDDFTLATPSLEDVYVALGGRDRLDRE</sequence>
<accession>A0LTR8</accession>
<keyword evidence="3" id="KW-0547">Nucleotide-binding</keyword>
<dbReference type="GO" id="GO:0046677">
    <property type="term" value="P:response to antibiotic"/>
    <property type="evidence" value="ECO:0007669"/>
    <property type="project" value="UniProtKB-KW"/>
</dbReference>
<dbReference type="STRING" id="351607.Acel_1055"/>
<dbReference type="Proteomes" id="UP000008221">
    <property type="component" value="Chromosome"/>
</dbReference>
<keyword evidence="2" id="KW-0813">Transport</keyword>
<proteinExistence type="predicted"/>
<dbReference type="InterPro" id="IPR027417">
    <property type="entry name" value="P-loop_NTPase"/>
</dbReference>
<reference evidence="7 8" key="1">
    <citation type="journal article" date="2009" name="Genome Res.">
        <title>Complete genome of the cellulolytic thermophile Acidothermus cellulolyticus 11B provides insights into its ecophysiological and evolutionary adaptations.</title>
        <authorList>
            <person name="Barabote R.D."/>
            <person name="Xie G."/>
            <person name="Leu D.H."/>
            <person name="Normand P."/>
            <person name="Necsulea A."/>
            <person name="Daubin V."/>
            <person name="Medigue C."/>
            <person name="Adney W.S."/>
            <person name="Xu X.C."/>
            <person name="Lapidus A."/>
            <person name="Parales R.E."/>
            <person name="Detter C."/>
            <person name="Pujic P."/>
            <person name="Bruce D."/>
            <person name="Lavire C."/>
            <person name="Challacombe J.F."/>
            <person name="Brettin T.S."/>
            <person name="Berry A.M."/>
        </authorList>
    </citation>
    <scope>NUCLEOTIDE SEQUENCE [LARGE SCALE GENOMIC DNA]</scope>
    <source>
        <strain evidence="8">ATCC 43068 / DSM 8971 / 11B</strain>
    </source>
</reference>
<dbReference type="GO" id="GO:0005524">
    <property type="term" value="F:ATP binding"/>
    <property type="evidence" value="ECO:0007669"/>
    <property type="project" value="UniProtKB-KW"/>
</dbReference>
<dbReference type="InterPro" id="IPR003593">
    <property type="entry name" value="AAA+_ATPase"/>
</dbReference>
<name>A0LTR8_ACIC1</name>
<dbReference type="InterPro" id="IPR003439">
    <property type="entry name" value="ABC_transporter-like_ATP-bd"/>
</dbReference>
<gene>
    <name evidence="7" type="ordered locus">Acel_1055</name>
</gene>
<evidence type="ECO:0000313" key="7">
    <source>
        <dbReference type="EMBL" id="ABK52828.1"/>
    </source>
</evidence>
<evidence type="ECO:0000256" key="2">
    <source>
        <dbReference type="ARBA" id="ARBA00022448"/>
    </source>
</evidence>
<evidence type="ECO:0000256" key="4">
    <source>
        <dbReference type="ARBA" id="ARBA00022840"/>
    </source>
</evidence>
<dbReference type="KEGG" id="ace:Acel_1055"/>
<evidence type="ECO:0000256" key="1">
    <source>
        <dbReference type="ARBA" id="ARBA00004202"/>
    </source>
</evidence>
<dbReference type="GO" id="GO:0016887">
    <property type="term" value="F:ATP hydrolysis activity"/>
    <property type="evidence" value="ECO:0007669"/>
    <property type="project" value="InterPro"/>
</dbReference>
<dbReference type="AlphaFoldDB" id="A0LTR8"/>
<organism evidence="7 8">
    <name type="scientific">Acidothermus cellulolyticus (strain ATCC 43068 / DSM 8971 / 11B)</name>
    <dbReference type="NCBI Taxonomy" id="351607"/>
    <lineage>
        <taxon>Bacteria</taxon>
        <taxon>Bacillati</taxon>
        <taxon>Actinomycetota</taxon>
        <taxon>Actinomycetes</taxon>
        <taxon>Acidothermales</taxon>
        <taxon>Acidothermaceae</taxon>
        <taxon>Acidothermus</taxon>
    </lineage>
</organism>
<keyword evidence="4" id="KW-0067">ATP-binding</keyword>